<proteinExistence type="predicted"/>
<sequence>MPYLQAAQKGADLTTSVTLSQTAHESYLEGNFWTSYMPNSQTFSLFDDTQRDLGGSIIVLRDILPGNSILRTALGAIALSAAANNDSSQYWMKQQGTKLHMNALQQMRKALSSRRKPGLELLGAARVFSFYEALYGGDWQNQEAQSRSWSIYHSGDLALILSNPPSFYATGPAHRLFVDGRLNHVFDLYLDDVE</sequence>
<dbReference type="AlphaFoldDB" id="A0AAD6H6C4"/>
<reference evidence="1" key="2">
    <citation type="submission" date="2023-01" db="EMBL/GenBank/DDBJ databases">
        <authorList>
            <person name="Petersen C."/>
        </authorList>
    </citation>
    <scope>NUCLEOTIDE SEQUENCE</scope>
    <source>
        <strain evidence="1">IBT 12815</strain>
    </source>
</reference>
<comment type="caution">
    <text evidence="1">The sequence shown here is derived from an EMBL/GenBank/DDBJ whole genome shotgun (WGS) entry which is preliminary data.</text>
</comment>
<organism evidence="1 2">
    <name type="scientific">Penicillium hordei</name>
    <dbReference type="NCBI Taxonomy" id="40994"/>
    <lineage>
        <taxon>Eukaryota</taxon>
        <taxon>Fungi</taxon>
        <taxon>Dikarya</taxon>
        <taxon>Ascomycota</taxon>
        <taxon>Pezizomycotina</taxon>
        <taxon>Eurotiomycetes</taxon>
        <taxon>Eurotiomycetidae</taxon>
        <taxon>Eurotiales</taxon>
        <taxon>Aspergillaceae</taxon>
        <taxon>Penicillium</taxon>
    </lineage>
</organism>
<protein>
    <submittedName>
        <fullName evidence="1">Uncharacterized protein</fullName>
    </submittedName>
</protein>
<dbReference type="RefSeq" id="XP_056755327.1">
    <property type="nucleotide sequence ID" value="XM_056895579.1"/>
</dbReference>
<evidence type="ECO:0000313" key="2">
    <source>
        <dbReference type="Proteomes" id="UP001213799"/>
    </source>
</evidence>
<name>A0AAD6H6C4_9EURO</name>
<accession>A0AAD6H6C4</accession>
<dbReference type="GeneID" id="81585821"/>
<evidence type="ECO:0000313" key="1">
    <source>
        <dbReference type="EMBL" id="KAJ5607903.1"/>
    </source>
</evidence>
<dbReference type="EMBL" id="JAQJAE010000002">
    <property type="protein sequence ID" value="KAJ5607903.1"/>
    <property type="molecule type" value="Genomic_DNA"/>
</dbReference>
<gene>
    <name evidence="1" type="ORF">N7537_004522</name>
</gene>
<reference evidence="1" key="1">
    <citation type="journal article" date="2023" name="IMA Fungus">
        <title>Comparative genomic study of the Penicillium genus elucidates a diverse pangenome and 15 lateral gene transfer events.</title>
        <authorList>
            <person name="Petersen C."/>
            <person name="Sorensen T."/>
            <person name="Nielsen M.R."/>
            <person name="Sondergaard T.E."/>
            <person name="Sorensen J.L."/>
            <person name="Fitzpatrick D.A."/>
            <person name="Frisvad J.C."/>
            <person name="Nielsen K.L."/>
        </authorList>
    </citation>
    <scope>NUCLEOTIDE SEQUENCE</scope>
    <source>
        <strain evidence="1">IBT 12815</strain>
    </source>
</reference>
<dbReference type="Proteomes" id="UP001213799">
    <property type="component" value="Unassembled WGS sequence"/>
</dbReference>
<keyword evidence="2" id="KW-1185">Reference proteome</keyword>